<gene>
    <name evidence="3" type="ORF">J2S76_002240</name>
</gene>
<dbReference type="RefSeq" id="WP_307060461.1">
    <property type="nucleotide sequence ID" value="NZ_JAUSUH010000004.1"/>
</dbReference>
<keyword evidence="3" id="KW-0378">Hydrolase</keyword>
<feature type="domain" description="AB hydrolase-1" evidence="2">
    <location>
        <begin position="22"/>
        <end position="152"/>
    </location>
</feature>
<sequence length="283" mass="30439">MPLMTTSDGCRVHFEVRGAGGPAVVLIPGLGGDGRFWEPVAERLQSRFRLLIVDHRGAGRSDRPAGPYTIGRIARDVVEIMDEAGWARAHLVGHSTGGAVVQTLALDSPARADHLVISGSWPGPDARFRTLFEARLALLEAGRPDIYQAFTHVLGYDAAWIAAHEADLDAAVRRAGQALAPLPVAIARIRMLLAFDRAGELGQIRAPTLILGARDDEMILFTQSERLARDIASATLVAFDGGHFYPRTRADLFAQHVADFLVPGSAPAPNEDAPPAQRVDGPR</sequence>
<evidence type="ECO:0000313" key="4">
    <source>
        <dbReference type="Proteomes" id="UP001238467"/>
    </source>
</evidence>
<dbReference type="GO" id="GO:0016787">
    <property type="term" value="F:hydrolase activity"/>
    <property type="evidence" value="ECO:0007669"/>
    <property type="project" value="UniProtKB-KW"/>
</dbReference>
<dbReference type="Gene3D" id="3.40.50.1820">
    <property type="entry name" value="alpha/beta hydrolase"/>
    <property type="match status" value="1"/>
</dbReference>
<dbReference type="PANTHER" id="PTHR43433">
    <property type="entry name" value="HYDROLASE, ALPHA/BETA FOLD FAMILY PROTEIN"/>
    <property type="match status" value="1"/>
</dbReference>
<dbReference type="EMBL" id="JAUSUH010000004">
    <property type="protein sequence ID" value="MDQ0347813.1"/>
    <property type="molecule type" value="Genomic_DNA"/>
</dbReference>
<reference evidence="3 4" key="1">
    <citation type="submission" date="2023-07" db="EMBL/GenBank/DDBJ databases">
        <title>Genomic Encyclopedia of Type Strains, Phase IV (KMG-IV): sequencing the most valuable type-strain genomes for metagenomic binning, comparative biology and taxonomic classification.</title>
        <authorList>
            <person name="Goeker M."/>
        </authorList>
    </citation>
    <scope>NUCLEOTIDE SEQUENCE [LARGE SCALE GENOMIC DNA]</scope>
    <source>
        <strain evidence="3 4">DSM 1277</strain>
    </source>
</reference>
<keyword evidence="4" id="KW-1185">Reference proteome</keyword>
<dbReference type="Proteomes" id="UP001238467">
    <property type="component" value="Unassembled WGS sequence"/>
</dbReference>
<comment type="caution">
    <text evidence="3">The sequence shown here is derived from an EMBL/GenBank/DDBJ whole genome shotgun (WGS) entry which is preliminary data.</text>
</comment>
<protein>
    <submittedName>
        <fullName evidence="3">Aminoacrylate hydrolase</fullName>
        <ecNumber evidence="3">3.5.1.-</ecNumber>
    </submittedName>
</protein>
<dbReference type="SUPFAM" id="SSF53474">
    <property type="entry name" value="alpha/beta-Hydrolases"/>
    <property type="match status" value="1"/>
</dbReference>
<dbReference type="InterPro" id="IPR029058">
    <property type="entry name" value="AB_hydrolase_fold"/>
</dbReference>
<organism evidence="3 4">
    <name type="scientific">Ancylobacter vacuolatus</name>
    <dbReference type="NCBI Taxonomy" id="223389"/>
    <lineage>
        <taxon>Bacteria</taxon>
        <taxon>Pseudomonadati</taxon>
        <taxon>Pseudomonadota</taxon>
        <taxon>Alphaproteobacteria</taxon>
        <taxon>Hyphomicrobiales</taxon>
        <taxon>Xanthobacteraceae</taxon>
        <taxon>Ancylobacter</taxon>
    </lineage>
</organism>
<dbReference type="PANTHER" id="PTHR43433:SF10">
    <property type="entry name" value="AB HYDROLASE-1 DOMAIN-CONTAINING PROTEIN"/>
    <property type="match status" value="1"/>
</dbReference>
<dbReference type="Pfam" id="PF00561">
    <property type="entry name" value="Abhydrolase_1"/>
    <property type="match status" value="1"/>
</dbReference>
<feature type="region of interest" description="Disordered" evidence="1">
    <location>
        <begin position="264"/>
        <end position="283"/>
    </location>
</feature>
<dbReference type="InterPro" id="IPR000073">
    <property type="entry name" value="AB_hydrolase_1"/>
</dbReference>
<evidence type="ECO:0000256" key="1">
    <source>
        <dbReference type="SAM" id="MobiDB-lite"/>
    </source>
</evidence>
<evidence type="ECO:0000259" key="2">
    <source>
        <dbReference type="Pfam" id="PF00561"/>
    </source>
</evidence>
<proteinExistence type="predicted"/>
<dbReference type="InterPro" id="IPR050471">
    <property type="entry name" value="AB_hydrolase"/>
</dbReference>
<accession>A0ABU0DHA7</accession>
<name>A0ABU0DHA7_9HYPH</name>
<dbReference type="EC" id="3.5.1.-" evidence="3"/>
<dbReference type="PRINTS" id="PR00111">
    <property type="entry name" value="ABHYDROLASE"/>
</dbReference>
<evidence type="ECO:0000313" key="3">
    <source>
        <dbReference type="EMBL" id="MDQ0347813.1"/>
    </source>
</evidence>